<reference evidence="3 4" key="1">
    <citation type="submission" date="2018-10" db="EMBL/GenBank/DDBJ databases">
        <title>Isolation, diversity and antifungal activity of actinobacteria from wheat.</title>
        <authorList>
            <person name="Han C."/>
        </authorList>
    </citation>
    <scope>NUCLEOTIDE SEQUENCE [LARGE SCALE GENOMIC DNA]</scope>
    <source>
        <strain evidence="3 4">NEAU-YY642</strain>
    </source>
</reference>
<feature type="compositionally biased region" description="Basic and acidic residues" evidence="1">
    <location>
        <begin position="31"/>
        <end position="44"/>
    </location>
</feature>
<dbReference type="EMBL" id="RFFJ01000010">
    <property type="protein sequence ID" value="RMI45166.1"/>
    <property type="molecule type" value="Genomic_DNA"/>
</dbReference>
<evidence type="ECO:0000313" key="4">
    <source>
        <dbReference type="Proteomes" id="UP000278673"/>
    </source>
</evidence>
<name>A0A3M2M6E8_9ACTN</name>
<dbReference type="PROSITE" id="PS51257">
    <property type="entry name" value="PROKAR_LIPOPROTEIN"/>
    <property type="match status" value="1"/>
</dbReference>
<dbReference type="InterPro" id="IPR001087">
    <property type="entry name" value="GDSL"/>
</dbReference>
<dbReference type="PANTHER" id="PTHR21325">
    <property type="entry name" value="PHOSPHOLIPASE B, PLB1"/>
    <property type="match status" value="1"/>
</dbReference>
<sequence>MTVHLRAALASLTLSALLLGCTSTGQDAGQEAERGSGTESDRGSSEGSSEGEAAAPEEDVPTWNTEPASIAAMGDSITRGFDACALLADCPEASWATGTDSEVDSLARQLLGDDVAVAERSWNLASSGAVMADLPAQAAEAVALEPELVTVLIGANDACATDVERMTEVAEFRADFAEALGVIRAELPETGVYVASVPDLERLWSEGQGSTLARAIWRLANVCPSMLADADEQGAEATERRAEVSDRVRAYNEALAEVCARDALCRYDGGAVYDYAFTADHISDWDWFHPSRHGQSTLAALAYEQVTMDAVE</sequence>
<protein>
    <submittedName>
        <fullName evidence="3">SGNH/GDSL hydrolase family protein</fullName>
    </submittedName>
</protein>
<keyword evidence="2" id="KW-0732">Signal</keyword>
<dbReference type="InterPro" id="IPR036514">
    <property type="entry name" value="SGNH_hydro_sf"/>
</dbReference>
<dbReference type="Pfam" id="PF00657">
    <property type="entry name" value="Lipase_GDSL"/>
    <property type="match status" value="1"/>
</dbReference>
<accession>A0A3M2M6E8</accession>
<organism evidence="3 4">
    <name type="scientific">Streptomyces triticirhizae</name>
    <dbReference type="NCBI Taxonomy" id="2483353"/>
    <lineage>
        <taxon>Bacteria</taxon>
        <taxon>Bacillati</taxon>
        <taxon>Actinomycetota</taxon>
        <taxon>Actinomycetes</taxon>
        <taxon>Kitasatosporales</taxon>
        <taxon>Streptomycetaceae</taxon>
        <taxon>Streptomyces</taxon>
    </lineage>
</organism>
<dbReference type="RefSeq" id="WP_122182347.1">
    <property type="nucleotide sequence ID" value="NZ_RFFJ01000010.1"/>
</dbReference>
<dbReference type="Proteomes" id="UP000278673">
    <property type="component" value="Unassembled WGS sequence"/>
</dbReference>
<proteinExistence type="predicted"/>
<dbReference type="AlphaFoldDB" id="A0A3M2M6E8"/>
<feature type="signal peptide" evidence="2">
    <location>
        <begin position="1"/>
        <end position="27"/>
    </location>
</feature>
<dbReference type="PANTHER" id="PTHR21325:SF31">
    <property type="entry name" value="GH22081P-RELATED"/>
    <property type="match status" value="1"/>
</dbReference>
<feature type="region of interest" description="Disordered" evidence="1">
    <location>
        <begin position="26"/>
        <end position="64"/>
    </location>
</feature>
<evidence type="ECO:0000256" key="1">
    <source>
        <dbReference type="SAM" id="MobiDB-lite"/>
    </source>
</evidence>
<keyword evidence="3" id="KW-0378">Hydrolase</keyword>
<comment type="caution">
    <text evidence="3">The sequence shown here is derived from an EMBL/GenBank/DDBJ whole genome shotgun (WGS) entry which is preliminary data.</text>
</comment>
<evidence type="ECO:0000256" key="2">
    <source>
        <dbReference type="SAM" id="SignalP"/>
    </source>
</evidence>
<keyword evidence="4" id="KW-1185">Reference proteome</keyword>
<gene>
    <name evidence="3" type="ORF">EBN88_03795</name>
</gene>
<evidence type="ECO:0000313" key="3">
    <source>
        <dbReference type="EMBL" id="RMI45166.1"/>
    </source>
</evidence>
<dbReference type="InterPro" id="IPR038885">
    <property type="entry name" value="PLB1"/>
</dbReference>
<dbReference type="GO" id="GO:0004620">
    <property type="term" value="F:phospholipase activity"/>
    <property type="evidence" value="ECO:0007669"/>
    <property type="project" value="InterPro"/>
</dbReference>
<dbReference type="SUPFAM" id="SSF52266">
    <property type="entry name" value="SGNH hydrolase"/>
    <property type="match status" value="1"/>
</dbReference>
<feature type="chain" id="PRO_5039247132" evidence="2">
    <location>
        <begin position="28"/>
        <end position="312"/>
    </location>
</feature>
<dbReference type="Gene3D" id="3.40.50.1110">
    <property type="entry name" value="SGNH hydrolase"/>
    <property type="match status" value="1"/>
</dbReference>